<reference evidence="1 2" key="1">
    <citation type="submission" date="2019-03" db="EMBL/GenBank/DDBJ databases">
        <authorList>
            <consortium name="Pathogen Informatics"/>
        </authorList>
    </citation>
    <scope>NUCLEOTIDE SEQUENCE [LARGE SCALE GENOMIC DNA]</scope>
    <source>
        <strain evidence="1 2">NCTC12282</strain>
    </source>
</reference>
<dbReference type="AlphaFoldDB" id="A0A484ZJT7"/>
<evidence type="ECO:0000313" key="1">
    <source>
        <dbReference type="EMBL" id="VFS48752.1"/>
    </source>
</evidence>
<sequence length="160" mass="18147">MSNVLVFRLSLKLATADIISEFIPLRPVLENREQLVSERLQIYSAMLSEHIEAWRKQGNMRDYNNEQLDELIEHAVSLVSADISAGFIGHSPVLCDRDIMIVKSVEKYINLIDMPINGVVPDVVGLFSRLSLRVLSHQGKRKIKNSHVRVNVNVFELLGL</sequence>
<dbReference type="RefSeq" id="WP_134531206.1">
    <property type="nucleotide sequence ID" value="NZ_CAADJA010000002.1"/>
</dbReference>
<dbReference type="Proteomes" id="UP000373449">
    <property type="component" value="Unassembled WGS sequence"/>
</dbReference>
<dbReference type="EMBL" id="CAADJA010000002">
    <property type="protein sequence ID" value="VFS48752.1"/>
    <property type="molecule type" value="Genomic_DNA"/>
</dbReference>
<organism evidence="1 2">
    <name type="scientific">Budvicia aquatica</name>
    <dbReference type="NCBI Taxonomy" id="82979"/>
    <lineage>
        <taxon>Bacteria</taxon>
        <taxon>Pseudomonadati</taxon>
        <taxon>Pseudomonadota</taxon>
        <taxon>Gammaproteobacteria</taxon>
        <taxon>Enterobacterales</taxon>
        <taxon>Budviciaceae</taxon>
        <taxon>Budvicia</taxon>
    </lineage>
</organism>
<evidence type="ECO:0000313" key="2">
    <source>
        <dbReference type="Proteomes" id="UP000373449"/>
    </source>
</evidence>
<accession>A0A484ZJT7</accession>
<name>A0A484ZJT7_9GAMM</name>
<gene>
    <name evidence="1" type="ORF">NCTC12282_03358</name>
</gene>
<proteinExistence type="predicted"/>
<protein>
    <submittedName>
        <fullName evidence="1">Uncharacterized protein</fullName>
    </submittedName>
</protein>